<evidence type="ECO:0000313" key="3">
    <source>
        <dbReference type="Proteomes" id="UP001619911"/>
    </source>
</evidence>
<evidence type="ECO:0000313" key="2">
    <source>
        <dbReference type="EMBL" id="MFK2824751.1"/>
    </source>
</evidence>
<keyword evidence="1" id="KW-0812">Transmembrane</keyword>
<dbReference type="EMBL" id="JAUIYO010000002">
    <property type="protein sequence ID" value="MFK2824751.1"/>
    <property type="molecule type" value="Genomic_DNA"/>
</dbReference>
<accession>A0ABW8I7W1</accession>
<dbReference type="Proteomes" id="UP001619911">
    <property type="component" value="Unassembled WGS sequence"/>
</dbReference>
<comment type="caution">
    <text evidence="2">The sequence shown here is derived from an EMBL/GenBank/DDBJ whole genome shotgun (WGS) entry which is preliminary data.</text>
</comment>
<organism evidence="2 3">
    <name type="scientific">Bacillus lumedeiriae</name>
    <dbReference type="NCBI Taxonomy" id="3058829"/>
    <lineage>
        <taxon>Bacteria</taxon>
        <taxon>Bacillati</taxon>
        <taxon>Bacillota</taxon>
        <taxon>Bacilli</taxon>
        <taxon>Bacillales</taxon>
        <taxon>Bacillaceae</taxon>
        <taxon>Bacillus</taxon>
    </lineage>
</organism>
<proteinExistence type="predicted"/>
<keyword evidence="3" id="KW-1185">Reference proteome</keyword>
<feature type="transmembrane region" description="Helical" evidence="1">
    <location>
        <begin position="64"/>
        <end position="81"/>
    </location>
</feature>
<gene>
    <name evidence="2" type="ORF">QYG89_03530</name>
</gene>
<keyword evidence="1" id="KW-0472">Membrane</keyword>
<protein>
    <submittedName>
        <fullName evidence="2">Uncharacterized protein</fullName>
    </submittedName>
</protein>
<keyword evidence="1" id="KW-1133">Transmembrane helix</keyword>
<evidence type="ECO:0000256" key="1">
    <source>
        <dbReference type="SAM" id="Phobius"/>
    </source>
</evidence>
<feature type="transmembrane region" description="Helical" evidence="1">
    <location>
        <begin position="93"/>
        <end position="115"/>
    </location>
</feature>
<sequence length="141" mass="16872">MFSFRGDVHKMYLRLRKESKKDPSFQHMKELAEIDEIQTLYRSIDSGTLRKIFYRVVKEKNGSGTIPIFVSTIPWLFLLFSKQLQQFLFNEGSVLWIVFIFIYIFVIVISVILHFHEKSWASVHIEIIQDILRERKDKESE</sequence>
<reference evidence="2 3" key="1">
    <citation type="submission" date="2023-07" db="EMBL/GenBank/DDBJ databases">
        <title>Bacillus lucianemedeirus sp. nov, a new species isolated from an immunobiological production facility.</title>
        <authorList>
            <person name="Costa L.V."/>
            <person name="Miranda R.V.S.L."/>
            <person name="Brandao M.L.L."/>
            <person name="Reis C.M.F."/>
            <person name="Frazao A.M."/>
            <person name="Cruz F.V."/>
            <person name="Baio P.V.P."/>
            <person name="Veras J.F.C."/>
            <person name="Ramos J.N."/>
            <person name="Vieira V."/>
        </authorList>
    </citation>
    <scope>NUCLEOTIDE SEQUENCE [LARGE SCALE GENOMIC DNA]</scope>
    <source>
        <strain evidence="2 3">B190/17</strain>
    </source>
</reference>
<dbReference type="RefSeq" id="WP_404314645.1">
    <property type="nucleotide sequence ID" value="NZ_JAUIYO010000002.1"/>
</dbReference>
<name>A0ABW8I7W1_9BACI</name>